<dbReference type="GO" id="GO:0012505">
    <property type="term" value="C:endomembrane system"/>
    <property type="evidence" value="ECO:0007669"/>
    <property type="project" value="UniProtKB-SubCell"/>
</dbReference>
<protein>
    <submittedName>
        <fullName evidence="12">Cellulose synthase-like protein E6</fullName>
        <ecNumber evidence="12">2.4.1.12</ecNumber>
    </submittedName>
</protein>
<keyword evidence="7" id="KW-0961">Cell wall biogenesis/degradation</keyword>
<keyword evidence="2 12" id="KW-0328">Glycosyltransferase</keyword>
<reference evidence="12 13" key="1">
    <citation type="journal article" date="2017" name="Nature">
        <title>The Apostasia genome and the evolution of orchids.</title>
        <authorList>
            <person name="Zhang G.Q."/>
            <person name="Liu K.W."/>
            <person name="Li Z."/>
            <person name="Lohaus R."/>
            <person name="Hsiao Y.Y."/>
            <person name="Niu S.C."/>
            <person name="Wang J.Y."/>
            <person name="Lin Y.C."/>
            <person name="Xu Q."/>
            <person name="Chen L.J."/>
            <person name="Yoshida K."/>
            <person name="Fujiwara S."/>
            <person name="Wang Z.W."/>
            <person name="Zhang Y.Q."/>
            <person name="Mitsuda N."/>
            <person name="Wang M."/>
            <person name="Liu G.H."/>
            <person name="Pecoraro L."/>
            <person name="Huang H.X."/>
            <person name="Xiao X.J."/>
            <person name="Lin M."/>
            <person name="Wu X.Y."/>
            <person name="Wu W.L."/>
            <person name="Chen Y.Y."/>
            <person name="Chang S.B."/>
            <person name="Sakamoto S."/>
            <person name="Ohme-Takagi M."/>
            <person name="Yagi M."/>
            <person name="Zeng S.J."/>
            <person name="Shen C.Y."/>
            <person name="Yeh C.M."/>
            <person name="Luo Y.B."/>
            <person name="Tsai W.C."/>
            <person name="Van de Peer Y."/>
            <person name="Liu Z.J."/>
        </authorList>
    </citation>
    <scope>NUCLEOTIDE SEQUENCE [LARGE SCALE GENOMIC DNA]</scope>
    <source>
        <strain evidence="13">cv. Shenzhen</strain>
        <tissue evidence="12">Stem</tissue>
    </source>
</reference>
<sequence>MGSSEQGKEGRLFEIRGGKGRLWWWFYVGSVLLGFVLIWVYRAAHLPEAGEKGRWAWTAVFAAELWFGFYWLLTLSVRWNPIYRFPFRDRLSQRFEDKLPGVDIFICTADPTIEPPTIAINTVLSVLAYDYPSEKLSVYLSDDGGSILTFYGMLEASRFAKSWIPFCKKFGVEPLSPAAFFSRSAISAHDPGFSEWSAMEKLYKDMERRINAAVEAGDISEEIKAQHEAFSEWNFATNSKDHQPIVKILVDGRDRKARDVEGYALPTVVYMAREKRPKYHHNFKAGALNALLRVSAEISNGPIILNLDCDMYANSASSIRDALCFFMDEERGHDYAFVQYPQRFTNSTKHNLYASFMTIIQQNSDALKVDFPGLDGQGGPAYTGTGCFHRRECLQGKIFDKKVKVELKGKRPKIEDASASNLEEIAGNLATCNYEENTQWGKEMGVKYGCPVEDVITGFAIQCRGWKSVYCNPKTEAFLGLAPTTLSQALVQHKRWSEGDLQILLSKYCPFLYGHGRMNFGLQMGYTVYCCWAFNSLPTLAYVVIPSICLLHGISLFPSVSSYWFIPFASVISISTTYSLWESITNGETLQGWWNEQRMKLYKRTTSYLFGLVDTILNLMGISNSTFVITPKVADEEALKRYEQEIMEFGSASPMFTILSAVAMLNPLCLVEGGRRVIMEAGFGAFSSRFLLQSMLSGSLVLINLPIYQASFFRTDKGCIRTSTTLASIAIAMIAFLLPVM</sequence>
<keyword evidence="5 11" id="KW-1133">Transmembrane helix</keyword>
<feature type="active site" evidence="8">
    <location>
        <position position="143"/>
    </location>
</feature>
<dbReference type="EC" id="2.4.1.12" evidence="12"/>
<dbReference type="AlphaFoldDB" id="A0A2I0A0U1"/>
<dbReference type="Pfam" id="PF03552">
    <property type="entry name" value="Cellulose_synt"/>
    <property type="match status" value="2"/>
</dbReference>
<dbReference type="GO" id="GO:0071555">
    <property type="term" value="P:cell wall organization"/>
    <property type="evidence" value="ECO:0007669"/>
    <property type="project" value="UniProtKB-KW"/>
</dbReference>
<organism evidence="12 13">
    <name type="scientific">Apostasia shenzhenica</name>
    <dbReference type="NCBI Taxonomy" id="1088818"/>
    <lineage>
        <taxon>Eukaryota</taxon>
        <taxon>Viridiplantae</taxon>
        <taxon>Streptophyta</taxon>
        <taxon>Embryophyta</taxon>
        <taxon>Tracheophyta</taxon>
        <taxon>Spermatophyta</taxon>
        <taxon>Magnoliopsida</taxon>
        <taxon>Liliopsida</taxon>
        <taxon>Asparagales</taxon>
        <taxon>Orchidaceae</taxon>
        <taxon>Apostasioideae</taxon>
        <taxon>Apostasia</taxon>
    </lineage>
</organism>
<evidence type="ECO:0000256" key="3">
    <source>
        <dbReference type="ARBA" id="ARBA00022679"/>
    </source>
</evidence>
<evidence type="ECO:0000256" key="11">
    <source>
        <dbReference type="SAM" id="Phobius"/>
    </source>
</evidence>
<feature type="binding site" evidence="10">
    <location>
        <position position="284"/>
    </location>
    <ligand>
        <name>Mn(2+)</name>
        <dbReference type="ChEBI" id="CHEBI:29035"/>
    </ligand>
</feature>
<feature type="active site" evidence="8">
    <location>
        <position position="454"/>
    </location>
</feature>
<feature type="transmembrane region" description="Helical" evidence="11">
    <location>
        <begin position="21"/>
        <end position="42"/>
    </location>
</feature>
<keyword evidence="3 12" id="KW-0808">Transferase</keyword>
<evidence type="ECO:0000256" key="1">
    <source>
        <dbReference type="ARBA" id="ARBA00004127"/>
    </source>
</evidence>
<evidence type="ECO:0000256" key="2">
    <source>
        <dbReference type="ARBA" id="ARBA00022676"/>
    </source>
</evidence>
<gene>
    <name evidence="12" type="primary">CSLE6</name>
    <name evidence="12" type="ORF">AXF42_Ash010839</name>
</gene>
<feature type="transmembrane region" description="Helical" evidence="11">
    <location>
        <begin position="608"/>
        <end position="629"/>
    </location>
</feature>
<evidence type="ECO:0000256" key="6">
    <source>
        <dbReference type="ARBA" id="ARBA00023136"/>
    </source>
</evidence>
<keyword evidence="13" id="KW-1185">Reference proteome</keyword>
<dbReference type="Gene3D" id="3.90.550.10">
    <property type="entry name" value="Spore Coat Polysaccharide Biosynthesis Protein SpsA, Chain A"/>
    <property type="match status" value="2"/>
</dbReference>
<feature type="transmembrane region" description="Helical" evidence="11">
    <location>
        <begin position="54"/>
        <end position="73"/>
    </location>
</feature>
<dbReference type="SUPFAM" id="SSF53448">
    <property type="entry name" value="Nucleotide-diphospho-sugar transferases"/>
    <property type="match status" value="1"/>
</dbReference>
<keyword evidence="4 11" id="KW-0812">Transmembrane</keyword>
<keyword evidence="6 11" id="KW-0472">Membrane</keyword>
<evidence type="ECO:0000256" key="10">
    <source>
        <dbReference type="PIRSR" id="PIRSR605150-3"/>
    </source>
</evidence>
<evidence type="ECO:0000256" key="4">
    <source>
        <dbReference type="ARBA" id="ARBA00022692"/>
    </source>
</evidence>
<dbReference type="InterPro" id="IPR029044">
    <property type="entry name" value="Nucleotide-diphossugar_trans"/>
</dbReference>
<dbReference type="GO" id="GO:0071669">
    <property type="term" value="P:plant-type cell wall organization or biogenesis"/>
    <property type="evidence" value="ECO:0007669"/>
    <property type="project" value="UniProtKB-ARBA"/>
</dbReference>
<dbReference type="Proteomes" id="UP000236161">
    <property type="component" value="Unassembled WGS sequence"/>
</dbReference>
<feature type="transmembrane region" description="Helical" evidence="11">
    <location>
        <begin position="649"/>
        <end position="669"/>
    </location>
</feature>
<dbReference type="InterPro" id="IPR005150">
    <property type="entry name" value="Cellulose_synth"/>
</dbReference>
<dbReference type="GO" id="GO:0016760">
    <property type="term" value="F:cellulose synthase (UDP-forming) activity"/>
    <property type="evidence" value="ECO:0007669"/>
    <property type="project" value="UniProtKB-EC"/>
</dbReference>
<feature type="binding site" evidence="9">
    <location>
        <position position="114"/>
    </location>
    <ligand>
        <name>UDP-alpha-D-glucose</name>
        <dbReference type="ChEBI" id="CHEBI:58885"/>
    </ligand>
</feature>
<evidence type="ECO:0000256" key="9">
    <source>
        <dbReference type="PIRSR" id="PIRSR605150-2"/>
    </source>
</evidence>
<feature type="transmembrane region" description="Helical" evidence="11">
    <location>
        <begin position="720"/>
        <end position="740"/>
    </location>
</feature>
<feature type="binding site" evidence="10">
    <location>
        <position position="308"/>
    </location>
    <ligand>
        <name>Mn(2+)</name>
        <dbReference type="ChEBI" id="CHEBI:29035"/>
    </ligand>
</feature>
<dbReference type="GO" id="GO:0030244">
    <property type="term" value="P:cellulose biosynthetic process"/>
    <property type="evidence" value="ECO:0007669"/>
    <property type="project" value="InterPro"/>
</dbReference>
<accession>A0A2I0A0U1</accession>
<comment type="subcellular location">
    <subcellularLocation>
        <location evidence="1">Endomembrane system</location>
        <topology evidence="1">Multi-pass membrane protein</topology>
    </subcellularLocation>
</comment>
<feature type="transmembrane region" description="Helical" evidence="11">
    <location>
        <begin position="690"/>
        <end position="708"/>
    </location>
</feature>
<dbReference type="OrthoDB" id="72851at2759"/>
<proteinExistence type="predicted"/>
<dbReference type="GO" id="GO:0016020">
    <property type="term" value="C:membrane"/>
    <property type="evidence" value="ECO:0007669"/>
    <property type="project" value="InterPro"/>
</dbReference>
<dbReference type="PANTHER" id="PTHR13301">
    <property type="entry name" value="X-BOX TRANSCRIPTION FACTOR-RELATED"/>
    <property type="match status" value="1"/>
</dbReference>
<evidence type="ECO:0000256" key="7">
    <source>
        <dbReference type="ARBA" id="ARBA00023316"/>
    </source>
</evidence>
<name>A0A2I0A0U1_9ASPA</name>
<evidence type="ECO:0000256" key="5">
    <source>
        <dbReference type="ARBA" id="ARBA00022989"/>
    </source>
</evidence>
<evidence type="ECO:0000256" key="8">
    <source>
        <dbReference type="PIRSR" id="PIRSR605150-1"/>
    </source>
</evidence>
<evidence type="ECO:0000313" key="13">
    <source>
        <dbReference type="Proteomes" id="UP000236161"/>
    </source>
</evidence>
<evidence type="ECO:0000313" key="12">
    <source>
        <dbReference type="EMBL" id="PKA49154.1"/>
    </source>
</evidence>
<feature type="transmembrane region" description="Helical" evidence="11">
    <location>
        <begin position="563"/>
        <end position="581"/>
    </location>
</feature>
<feature type="transmembrane region" description="Helical" evidence="11">
    <location>
        <begin position="526"/>
        <end position="557"/>
    </location>
</feature>
<feature type="binding site" evidence="9">
    <location>
        <position position="143"/>
    </location>
    <ligand>
        <name>UDP-alpha-D-glucose</name>
        <dbReference type="ChEBI" id="CHEBI:58885"/>
    </ligand>
</feature>
<dbReference type="STRING" id="1088818.A0A2I0A0U1"/>
<dbReference type="EMBL" id="KZ452040">
    <property type="protein sequence ID" value="PKA49154.1"/>
    <property type="molecule type" value="Genomic_DNA"/>
</dbReference>